<dbReference type="Gene3D" id="1.10.10.10">
    <property type="entry name" value="Winged helix-like DNA-binding domain superfamily/Winged helix DNA-binding domain"/>
    <property type="match status" value="1"/>
</dbReference>
<evidence type="ECO:0000313" key="2">
    <source>
        <dbReference type="EMBL" id="ADK79364.1"/>
    </source>
</evidence>
<keyword evidence="3" id="KW-1185">Reference proteome</keyword>
<evidence type="ECO:0000259" key="1">
    <source>
        <dbReference type="Pfam" id="PF09012"/>
    </source>
</evidence>
<dbReference type="OrthoDB" id="1707626at2"/>
<organism evidence="2 3">
    <name type="scientific">Sediminispirochaeta smaragdinae (strain DSM 11293 / JCM 15392 / SEBR 4228)</name>
    <name type="common">Spirochaeta smaragdinae</name>
    <dbReference type="NCBI Taxonomy" id="573413"/>
    <lineage>
        <taxon>Bacteria</taxon>
        <taxon>Pseudomonadati</taxon>
        <taxon>Spirochaetota</taxon>
        <taxon>Spirochaetia</taxon>
        <taxon>Spirochaetales</taxon>
        <taxon>Spirochaetaceae</taxon>
        <taxon>Sediminispirochaeta</taxon>
    </lineage>
</organism>
<proteinExistence type="predicted"/>
<dbReference type="KEGG" id="ssm:Spirs_0207"/>
<feature type="domain" description="Transcriptional regulator HTH-type FeoC" evidence="1">
    <location>
        <begin position="8"/>
        <end position="62"/>
    </location>
</feature>
<reference evidence="2 3" key="1">
    <citation type="journal article" date="2010" name="Stand. Genomic Sci.">
        <title>Complete genome sequence of Spirochaeta smaragdinae type strain (SEBR 4228).</title>
        <authorList>
            <person name="Mavromatis K."/>
            <person name="Yasawong M."/>
            <person name="Chertkov O."/>
            <person name="Lapidus A."/>
            <person name="Lucas S."/>
            <person name="Nolan M."/>
            <person name="Del Rio T.G."/>
            <person name="Tice H."/>
            <person name="Cheng J.F."/>
            <person name="Pitluck S."/>
            <person name="Liolios K."/>
            <person name="Ivanova N."/>
            <person name="Tapia R."/>
            <person name="Han C."/>
            <person name="Bruce D."/>
            <person name="Goodwin L."/>
            <person name="Pati A."/>
            <person name="Chen A."/>
            <person name="Palaniappan K."/>
            <person name="Land M."/>
            <person name="Hauser L."/>
            <person name="Chang Y.J."/>
            <person name="Jeffries C.D."/>
            <person name="Detter J.C."/>
            <person name="Rohde M."/>
            <person name="Brambilla E."/>
            <person name="Spring S."/>
            <person name="Goker M."/>
            <person name="Sikorski J."/>
            <person name="Woyke T."/>
            <person name="Bristow J."/>
            <person name="Eisen J.A."/>
            <person name="Markowitz V."/>
            <person name="Hugenholtz P."/>
            <person name="Klenk H.P."/>
            <person name="Kyrpides N.C."/>
        </authorList>
    </citation>
    <scope>NUCLEOTIDE SEQUENCE [LARGE SCALE GENOMIC DNA]</scope>
    <source>
        <strain evidence="3">DSM 11293 / JCM 15392 / SEBR 4228</strain>
    </source>
</reference>
<protein>
    <recommendedName>
        <fullName evidence="1">Transcriptional regulator HTH-type FeoC domain-containing protein</fullName>
    </recommendedName>
</protein>
<dbReference type="InterPro" id="IPR015102">
    <property type="entry name" value="Tscrpt_reg_HTH_FeoC"/>
</dbReference>
<evidence type="ECO:0000313" key="3">
    <source>
        <dbReference type="Proteomes" id="UP000002318"/>
    </source>
</evidence>
<dbReference type="RefSeq" id="WP_013252828.1">
    <property type="nucleotide sequence ID" value="NC_014364.1"/>
</dbReference>
<sequence length="87" mass="9777">MQYRSILQQIKEEGRVDKASIAEKQETTVAMIEMLLTELERLGYLQRDALARCSGACTHCSSGCTFAHVGLPQNFWTITNKGERLIS</sequence>
<dbReference type="AlphaFoldDB" id="E1RA73"/>
<dbReference type="Proteomes" id="UP000002318">
    <property type="component" value="Chromosome"/>
</dbReference>
<dbReference type="Pfam" id="PF09012">
    <property type="entry name" value="FeoC"/>
    <property type="match status" value="1"/>
</dbReference>
<dbReference type="InterPro" id="IPR036390">
    <property type="entry name" value="WH_DNA-bd_sf"/>
</dbReference>
<gene>
    <name evidence="2" type="ordered locus">Spirs_0207</name>
</gene>
<accession>E1RA73</accession>
<name>E1RA73_SEDSS</name>
<dbReference type="InterPro" id="IPR036388">
    <property type="entry name" value="WH-like_DNA-bd_sf"/>
</dbReference>
<dbReference type="EMBL" id="CP002116">
    <property type="protein sequence ID" value="ADK79364.1"/>
    <property type="molecule type" value="Genomic_DNA"/>
</dbReference>
<dbReference type="SUPFAM" id="SSF46785">
    <property type="entry name" value="Winged helix' DNA-binding domain"/>
    <property type="match status" value="1"/>
</dbReference>
<dbReference type="HOGENOM" id="CLU_2481743_0_0_12"/>